<comment type="caution">
    <text evidence="8">The sequence shown here is derived from an EMBL/GenBank/DDBJ whole genome shotgun (WGS) entry which is preliminary data.</text>
</comment>
<dbReference type="PANTHER" id="PTHR30485">
    <property type="entry name" value="NI/FE-HYDROGENASE 1 B-TYPE CYTOCHROME SUBUNIT"/>
    <property type="match status" value="1"/>
</dbReference>
<dbReference type="Pfam" id="PF01292">
    <property type="entry name" value="Ni_hydr_CYTB"/>
    <property type="match status" value="1"/>
</dbReference>
<keyword evidence="2" id="KW-1003">Cell membrane</keyword>
<feature type="transmembrane region" description="Helical" evidence="6">
    <location>
        <begin position="15"/>
        <end position="33"/>
    </location>
</feature>
<dbReference type="Gene3D" id="1.20.950.20">
    <property type="entry name" value="Transmembrane di-heme cytochromes, Chain C"/>
    <property type="match status" value="1"/>
</dbReference>
<dbReference type="AlphaFoldDB" id="A0A418SNC4"/>
<dbReference type="OrthoDB" id="196472at2"/>
<keyword evidence="3 6" id="KW-0812">Transmembrane</keyword>
<dbReference type="GO" id="GO:0020037">
    <property type="term" value="F:heme binding"/>
    <property type="evidence" value="ECO:0007669"/>
    <property type="project" value="TreeGrafter"/>
</dbReference>
<evidence type="ECO:0000256" key="4">
    <source>
        <dbReference type="ARBA" id="ARBA00022989"/>
    </source>
</evidence>
<evidence type="ECO:0000256" key="6">
    <source>
        <dbReference type="SAM" id="Phobius"/>
    </source>
</evidence>
<gene>
    <name evidence="8" type="ORF">D3P04_20110</name>
</gene>
<keyword evidence="9" id="KW-1185">Reference proteome</keyword>
<evidence type="ECO:0000313" key="8">
    <source>
        <dbReference type="EMBL" id="RJE82433.1"/>
    </source>
</evidence>
<evidence type="ECO:0000256" key="5">
    <source>
        <dbReference type="ARBA" id="ARBA00023136"/>
    </source>
</evidence>
<evidence type="ECO:0000256" key="2">
    <source>
        <dbReference type="ARBA" id="ARBA00022475"/>
    </source>
</evidence>
<feature type="transmembrane region" description="Helical" evidence="6">
    <location>
        <begin position="96"/>
        <end position="116"/>
    </location>
</feature>
<sequence length="197" mass="22217">MSDQQARRTRIWDPALRVFHWLLATLVIANWLLGKFGPNIMTLHFWLGYTIVGLLVFRVIWGLIGPKSARFSGLIYSPRQVLSYLRQMGRRSPSHWPGHAPIGGLAVIAILLALLWQVGTGLITDPEDFVNVGPLAGLAGSRIATKADAWHSLGADIILILVVLHIVAILFYRIWKNEDLIRPMLTGWKWVRRQDKG</sequence>
<dbReference type="SUPFAM" id="SSF81342">
    <property type="entry name" value="Transmembrane di-heme cytochromes"/>
    <property type="match status" value="1"/>
</dbReference>
<proteinExistence type="predicted"/>
<dbReference type="GO" id="GO:0022904">
    <property type="term" value="P:respiratory electron transport chain"/>
    <property type="evidence" value="ECO:0007669"/>
    <property type="project" value="InterPro"/>
</dbReference>
<dbReference type="InterPro" id="IPR016174">
    <property type="entry name" value="Di-haem_cyt_TM"/>
</dbReference>
<dbReference type="InterPro" id="IPR051542">
    <property type="entry name" value="Hydrogenase_cytochrome"/>
</dbReference>
<evidence type="ECO:0000256" key="3">
    <source>
        <dbReference type="ARBA" id="ARBA00022692"/>
    </source>
</evidence>
<accession>A0A418SNC4</accession>
<dbReference type="EMBL" id="QZCG01000016">
    <property type="protein sequence ID" value="RJE82433.1"/>
    <property type="molecule type" value="Genomic_DNA"/>
</dbReference>
<evidence type="ECO:0000256" key="1">
    <source>
        <dbReference type="ARBA" id="ARBA00004651"/>
    </source>
</evidence>
<dbReference type="InterPro" id="IPR011577">
    <property type="entry name" value="Cyt_b561_bac/Ni-Hgenase"/>
</dbReference>
<evidence type="ECO:0000313" key="9">
    <source>
        <dbReference type="Proteomes" id="UP000284202"/>
    </source>
</evidence>
<dbReference type="GO" id="GO:0009055">
    <property type="term" value="F:electron transfer activity"/>
    <property type="evidence" value="ECO:0007669"/>
    <property type="project" value="InterPro"/>
</dbReference>
<organism evidence="8 9">
    <name type="scientific">Paracoccus onubensis</name>
    <dbReference type="NCBI Taxonomy" id="1675788"/>
    <lineage>
        <taxon>Bacteria</taxon>
        <taxon>Pseudomonadati</taxon>
        <taxon>Pseudomonadota</taxon>
        <taxon>Alphaproteobacteria</taxon>
        <taxon>Rhodobacterales</taxon>
        <taxon>Paracoccaceae</taxon>
        <taxon>Paracoccus</taxon>
    </lineage>
</organism>
<protein>
    <submittedName>
        <fullName evidence="8">Cytochrome B</fullName>
    </submittedName>
</protein>
<keyword evidence="4 6" id="KW-1133">Transmembrane helix</keyword>
<dbReference type="RefSeq" id="WP_119751658.1">
    <property type="nucleotide sequence ID" value="NZ_QZCG01000016.1"/>
</dbReference>
<dbReference type="Proteomes" id="UP000284202">
    <property type="component" value="Unassembled WGS sequence"/>
</dbReference>
<keyword evidence="5 6" id="KW-0472">Membrane</keyword>
<feature type="transmembrane region" description="Helical" evidence="6">
    <location>
        <begin position="45"/>
        <end position="64"/>
    </location>
</feature>
<evidence type="ECO:0000259" key="7">
    <source>
        <dbReference type="Pfam" id="PF01292"/>
    </source>
</evidence>
<feature type="transmembrane region" description="Helical" evidence="6">
    <location>
        <begin position="157"/>
        <end position="175"/>
    </location>
</feature>
<name>A0A418SNC4_9RHOB</name>
<comment type="subcellular location">
    <subcellularLocation>
        <location evidence="1">Cell membrane</location>
        <topology evidence="1">Multi-pass membrane protein</topology>
    </subcellularLocation>
</comment>
<dbReference type="GO" id="GO:0005886">
    <property type="term" value="C:plasma membrane"/>
    <property type="evidence" value="ECO:0007669"/>
    <property type="project" value="UniProtKB-SubCell"/>
</dbReference>
<feature type="domain" description="Cytochrome b561 bacterial/Ni-hydrogenase" evidence="7">
    <location>
        <begin position="12"/>
        <end position="187"/>
    </location>
</feature>
<reference evidence="9" key="1">
    <citation type="submission" date="2018-09" db="EMBL/GenBank/DDBJ databases">
        <title>Acidovorax cavernicola nov. sp. isolated from Gruta de las Maravillas (Aracena, Spain).</title>
        <authorList>
            <person name="Jurado V."/>
            <person name="Gutierrez-Patricio S."/>
            <person name="Gonzalez-Pimentel J.L."/>
            <person name="Miller A.Z."/>
            <person name="Laiz L."/>
            <person name="Saiz-Jimenez C."/>
        </authorList>
    </citation>
    <scope>NUCLEOTIDE SEQUENCE [LARGE SCALE GENOMIC DNA]</scope>
    <source>
        <strain evidence="9">1011MAR3C25</strain>
    </source>
</reference>
<dbReference type="PANTHER" id="PTHR30485:SF2">
    <property type="entry name" value="BLL0597 PROTEIN"/>
    <property type="match status" value="1"/>
</dbReference>